<dbReference type="AlphaFoldDB" id="A0A1D9QD75"/>
<dbReference type="Proteomes" id="UP000177798">
    <property type="component" value="Chromosome 10"/>
</dbReference>
<reference evidence="2" key="1">
    <citation type="journal article" date="2017" name="Genome Biol. Evol.">
        <title>The complete genome sequence of the phytopathogenic fungus Sclerotinia sclerotiorum reveals insights into the genome architecture of broad host range pathogens.</title>
        <authorList>
            <person name="Derbyshire M."/>
            <person name="Denton-Giles M."/>
            <person name="Hegedus D."/>
            <person name="Seifbarghy S."/>
            <person name="Rollins J."/>
            <person name="van Kan J."/>
            <person name="Seidl M.F."/>
            <person name="Faino L."/>
            <person name="Mbengue M."/>
            <person name="Navaud O."/>
            <person name="Raffaele S."/>
            <person name="Hammond-Kosack K."/>
            <person name="Heard S."/>
            <person name="Oliver R."/>
        </authorList>
    </citation>
    <scope>NUCLEOTIDE SEQUENCE [LARGE SCALE GENOMIC DNA]</scope>
    <source>
        <strain evidence="2">ATCC 18683 / 1980 / Ss-1</strain>
    </source>
</reference>
<protein>
    <submittedName>
        <fullName evidence="1">Uncharacterized protein</fullName>
    </submittedName>
</protein>
<gene>
    <name evidence="1" type="ORF">sscle_10g076750</name>
</gene>
<evidence type="ECO:0000313" key="1">
    <source>
        <dbReference type="EMBL" id="APA12905.1"/>
    </source>
</evidence>
<accession>A0A1D9QD75</accession>
<proteinExistence type="predicted"/>
<name>A0A1D9QD75_SCLS1</name>
<sequence>MTTATMENNVGGVVPGKWKGGTVTTGMSRAIDGAATPGATIGTVGKLLAKSAGTKGSFLTVVVVGIPEHGTEINDR</sequence>
<evidence type="ECO:0000313" key="2">
    <source>
        <dbReference type="Proteomes" id="UP000177798"/>
    </source>
</evidence>
<dbReference type="VEuPathDB" id="FungiDB:sscle_10g076750"/>
<dbReference type="EMBL" id="CP017823">
    <property type="protein sequence ID" value="APA12905.1"/>
    <property type="molecule type" value="Genomic_DNA"/>
</dbReference>
<organism evidence="1 2">
    <name type="scientific">Sclerotinia sclerotiorum (strain ATCC 18683 / 1980 / Ss-1)</name>
    <name type="common">White mold</name>
    <name type="synonym">Whetzelinia sclerotiorum</name>
    <dbReference type="NCBI Taxonomy" id="665079"/>
    <lineage>
        <taxon>Eukaryota</taxon>
        <taxon>Fungi</taxon>
        <taxon>Dikarya</taxon>
        <taxon>Ascomycota</taxon>
        <taxon>Pezizomycotina</taxon>
        <taxon>Leotiomycetes</taxon>
        <taxon>Helotiales</taxon>
        <taxon>Sclerotiniaceae</taxon>
        <taxon>Sclerotinia</taxon>
    </lineage>
</organism>